<keyword evidence="4 6" id="KW-1133">Transmembrane helix</keyword>
<sequence>MMKIALLLALAGTAGAMHVRVGARLGGGARPALLVRRAARIGAPAAPRPLASSAASAAVPAEPSGPGAFARFSELFSNLFPLWTVLSAGIALKAPQSLAWFSTSFFTGALAMLMLSMGITLTVDDFKRVLSRPGPVGLGFVLCYGMMPLLALAIAKALALPAPLTAGLVLIGCINGGQASNLCTYIARGDVALSVIMTTSTTIGVLGMTPLLCQWLLGTMVPVDARGIAESTAQVVLAPIVVGMGLNKLFPKTVKQIEPFCPIVGVIATCLLVGSSVAQVAGPILNAGLPLQLGAALLHTIGGLASYLLFKASGSDEKVSRTAAIETSMKSSAFGFLLAKLHFGEYLVRVPAAVSVVWMAVIGSSLAVVFRLMGDGSGSTGK</sequence>
<keyword evidence="9" id="KW-1185">Reference proteome</keyword>
<dbReference type="OrthoDB" id="203097at2759"/>
<dbReference type="InterPro" id="IPR004710">
    <property type="entry name" value="Bilac:Na_transpt"/>
</dbReference>
<evidence type="ECO:0000256" key="4">
    <source>
        <dbReference type="ARBA" id="ARBA00022989"/>
    </source>
</evidence>
<keyword evidence="5 6" id="KW-0472">Membrane</keyword>
<feature type="signal peptide" evidence="7">
    <location>
        <begin position="1"/>
        <end position="16"/>
    </location>
</feature>
<evidence type="ECO:0000256" key="6">
    <source>
        <dbReference type="SAM" id="Phobius"/>
    </source>
</evidence>
<comment type="caution">
    <text evidence="8">The sequence shown here is derived from an EMBL/GenBank/DDBJ whole genome shotgun (WGS) entry which is preliminary data.</text>
</comment>
<evidence type="ECO:0000256" key="1">
    <source>
        <dbReference type="ARBA" id="ARBA00004141"/>
    </source>
</evidence>
<reference evidence="8" key="1">
    <citation type="submission" date="2021-05" db="EMBL/GenBank/DDBJ databases">
        <title>The genome of the haptophyte Pavlova lutheri (Diacronema luteri, Pavlovales) - a model for lipid biosynthesis in eukaryotic algae.</title>
        <authorList>
            <person name="Hulatt C.J."/>
            <person name="Posewitz M.C."/>
        </authorList>
    </citation>
    <scope>NUCLEOTIDE SEQUENCE</scope>
    <source>
        <strain evidence="8">NIVA-4/92</strain>
    </source>
</reference>
<feature type="transmembrane region" description="Helical" evidence="6">
    <location>
        <begin position="291"/>
        <end position="310"/>
    </location>
</feature>
<evidence type="ECO:0000256" key="2">
    <source>
        <dbReference type="ARBA" id="ARBA00006528"/>
    </source>
</evidence>
<proteinExistence type="inferred from homology"/>
<evidence type="ECO:0000313" key="8">
    <source>
        <dbReference type="EMBL" id="KAG8458020.1"/>
    </source>
</evidence>
<dbReference type="EMBL" id="JAGTXO010000058">
    <property type="protein sequence ID" value="KAG8458020.1"/>
    <property type="molecule type" value="Genomic_DNA"/>
</dbReference>
<gene>
    <name evidence="8" type="ORF">KFE25_007227</name>
</gene>
<keyword evidence="3 6" id="KW-0812">Transmembrane</keyword>
<organism evidence="8 9">
    <name type="scientific">Diacronema lutheri</name>
    <name type="common">Unicellular marine alga</name>
    <name type="synonym">Monochrysis lutheri</name>
    <dbReference type="NCBI Taxonomy" id="2081491"/>
    <lineage>
        <taxon>Eukaryota</taxon>
        <taxon>Haptista</taxon>
        <taxon>Haptophyta</taxon>
        <taxon>Pavlovophyceae</taxon>
        <taxon>Pavlovales</taxon>
        <taxon>Pavlovaceae</taxon>
        <taxon>Diacronema</taxon>
    </lineage>
</organism>
<feature type="transmembrane region" description="Helical" evidence="6">
    <location>
        <begin position="98"/>
        <end position="123"/>
    </location>
</feature>
<keyword evidence="7" id="KW-0732">Signal</keyword>
<protein>
    <submittedName>
        <fullName evidence="8">Uncharacterized protein</fullName>
    </submittedName>
</protein>
<evidence type="ECO:0000313" key="9">
    <source>
        <dbReference type="Proteomes" id="UP000751190"/>
    </source>
</evidence>
<feature type="transmembrane region" description="Helical" evidence="6">
    <location>
        <begin position="232"/>
        <end position="250"/>
    </location>
</feature>
<evidence type="ECO:0000256" key="7">
    <source>
        <dbReference type="SAM" id="SignalP"/>
    </source>
</evidence>
<name>A0A8J5XC71_DIALT</name>
<dbReference type="GO" id="GO:0016020">
    <property type="term" value="C:membrane"/>
    <property type="evidence" value="ECO:0007669"/>
    <property type="project" value="UniProtKB-SubCell"/>
</dbReference>
<dbReference type="PANTHER" id="PTHR10361:SF30">
    <property type="entry name" value="SODIUM_METABOLITE COTRANSPORTER BASS6, CHLOROPLASTIC-RELATED"/>
    <property type="match status" value="1"/>
</dbReference>
<dbReference type="InterPro" id="IPR002657">
    <property type="entry name" value="BilAc:Na_symport/Acr3"/>
</dbReference>
<dbReference type="AlphaFoldDB" id="A0A8J5XC71"/>
<accession>A0A8J5XC71</accession>
<evidence type="ECO:0000256" key="3">
    <source>
        <dbReference type="ARBA" id="ARBA00022692"/>
    </source>
</evidence>
<dbReference type="Proteomes" id="UP000751190">
    <property type="component" value="Unassembled WGS sequence"/>
</dbReference>
<dbReference type="Gene3D" id="1.20.1530.20">
    <property type="match status" value="1"/>
</dbReference>
<dbReference type="InterPro" id="IPR038770">
    <property type="entry name" value="Na+/solute_symporter_sf"/>
</dbReference>
<feature type="transmembrane region" description="Helical" evidence="6">
    <location>
        <begin position="160"/>
        <end position="179"/>
    </location>
</feature>
<feature type="transmembrane region" description="Helical" evidence="6">
    <location>
        <begin position="191"/>
        <end position="212"/>
    </location>
</feature>
<comment type="similarity">
    <text evidence="2">Belongs to the bile acid:sodium symporter (BASS) (TC 2.A.28) family.</text>
</comment>
<feature type="chain" id="PRO_5035175854" evidence="7">
    <location>
        <begin position="17"/>
        <end position="382"/>
    </location>
</feature>
<dbReference type="PANTHER" id="PTHR10361">
    <property type="entry name" value="SODIUM-BILE ACID COTRANSPORTER"/>
    <property type="match status" value="1"/>
</dbReference>
<feature type="transmembrane region" description="Helical" evidence="6">
    <location>
        <begin position="262"/>
        <end position="285"/>
    </location>
</feature>
<dbReference type="Pfam" id="PF01758">
    <property type="entry name" value="SBF"/>
    <property type="match status" value="1"/>
</dbReference>
<comment type="subcellular location">
    <subcellularLocation>
        <location evidence="1">Membrane</location>
        <topology evidence="1">Multi-pass membrane protein</topology>
    </subcellularLocation>
</comment>
<feature type="transmembrane region" description="Helical" evidence="6">
    <location>
        <begin position="354"/>
        <end position="373"/>
    </location>
</feature>
<evidence type="ECO:0000256" key="5">
    <source>
        <dbReference type="ARBA" id="ARBA00023136"/>
    </source>
</evidence>
<dbReference type="OMA" id="AHYVIMP"/>
<feature type="transmembrane region" description="Helical" evidence="6">
    <location>
        <begin position="135"/>
        <end position="154"/>
    </location>
</feature>